<keyword evidence="2" id="KW-0479">Metal-binding</keyword>
<proteinExistence type="inferred from homology"/>
<sequence length="81" mass="8926">MLAEKVLAGKSKIEDYFPEYANYTVPEDATPDAGEDPKVTRAKFFIRDLFLVSTSPPSAFPLPQPVRLCAQPPTAPFLSPE</sequence>
<dbReference type="EMBL" id="VBQZ03014828">
    <property type="protein sequence ID" value="MXR00112.1"/>
    <property type="molecule type" value="Genomic_DNA"/>
</dbReference>
<dbReference type="Proteomes" id="UP000322234">
    <property type="component" value="Unassembled WGS sequence"/>
</dbReference>
<comment type="similarity">
    <text evidence="1">Belongs to the G-alpha family. G(s) subfamily.</text>
</comment>
<keyword evidence="6" id="KW-0807">Transducer</keyword>
<evidence type="ECO:0000256" key="6">
    <source>
        <dbReference type="ARBA" id="ARBA00023224"/>
    </source>
</evidence>
<dbReference type="GO" id="GO:0046872">
    <property type="term" value="F:metal ion binding"/>
    <property type="evidence" value="ECO:0007669"/>
    <property type="project" value="UniProtKB-KW"/>
</dbReference>
<evidence type="ECO:0000256" key="3">
    <source>
        <dbReference type="ARBA" id="ARBA00022741"/>
    </source>
</evidence>
<keyword evidence="8" id="KW-1185">Reference proteome</keyword>
<name>A0A6B0SDH9_9CETA</name>
<organism evidence="7 8">
    <name type="scientific">Bos mutus</name>
    <name type="common">wild yak</name>
    <dbReference type="NCBI Taxonomy" id="72004"/>
    <lineage>
        <taxon>Eukaryota</taxon>
        <taxon>Metazoa</taxon>
        <taxon>Chordata</taxon>
        <taxon>Craniata</taxon>
        <taxon>Vertebrata</taxon>
        <taxon>Euteleostomi</taxon>
        <taxon>Mammalia</taxon>
        <taxon>Eutheria</taxon>
        <taxon>Laurasiatheria</taxon>
        <taxon>Artiodactyla</taxon>
        <taxon>Ruminantia</taxon>
        <taxon>Pecora</taxon>
        <taxon>Bovidae</taxon>
        <taxon>Bovinae</taxon>
        <taxon>Bos</taxon>
    </lineage>
</organism>
<comment type="caution">
    <text evidence="7">The sequence shown here is derived from an EMBL/GenBank/DDBJ whole genome shotgun (WGS) entry which is preliminary data.</text>
</comment>
<keyword evidence="5" id="KW-0342">GTP-binding</keyword>
<dbReference type="GO" id="GO:0007165">
    <property type="term" value="P:signal transduction"/>
    <property type="evidence" value="ECO:0007669"/>
    <property type="project" value="UniProtKB-KW"/>
</dbReference>
<protein>
    <submittedName>
        <fullName evidence="7">Uncharacterized protein</fullName>
    </submittedName>
</protein>
<gene>
    <name evidence="7" type="ORF">E5288_WYG012550</name>
</gene>
<dbReference type="FunFam" id="3.40.50.300:FF:006178">
    <property type="entry name" value="Guanine nucleotide-binding protein G(s) subunit alpha isoforms short"/>
    <property type="match status" value="1"/>
</dbReference>
<keyword evidence="3" id="KW-0547">Nucleotide-binding</keyword>
<evidence type="ECO:0000313" key="8">
    <source>
        <dbReference type="Proteomes" id="UP000322234"/>
    </source>
</evidence>
<evidence type="ECO:0000256" key="2">
    <source>
        <dbReference type="ARBA" id="ARBA00022723"/>
    </source>
</evidence>
<evidence type="ECO:0000256" key="4">
    <source>
        <dbReference type="ARBA" id="ARBA00022842"/>
    </source>
</evidence>
<evidence type="ECO:0000313" key="7">
    <source>
        <dbReference type="EMBL" id="MXR00112.1"/>
    </source>
</evidence>
<reference evidence="7" key="1">
    <citation type="submission" date="2019-10" db="EMBL/GenBank/DDBJ databases">
        <title>The sequence and de novo assembly of the wild yak genome.</title>
        <authorList>
            <person name="Liu Y."/>
        </authorList>
    </citation>
    <scope>NUCLEOTIDE SEQUENCE [LARGE SCALE GENOMIC DNA]</scope>
    <source>
        <strain evidence="7">WY2019</strain>
    </source>
</reference>
<dbReference type="Gene3D" id="3.40.50.300">
    <property type="entry name" value="P-loop containing nucleotide triphosphate hydrolases"/>
    <property type="match status" value="1"/>
</dbReference>
<dbReference type="AlphaFoldDB" id="A0A6B0SDH9"/>
<dbReference type="GO" id="GO:0005525">
    <property type="term" value="F:GTP binding"/>
    <property type="evidence" value="ECO:0007669"/>
    <property type="project" value="UniProtKB-KW"/>
</dbReference>
<keyword evidence="4" id="KW-0460">Magnesium</keyword>
<accession>A0A6B0SDH9</accession>
<dbReference type="InterPro" id="IPR027417">
    <property type="entry name" value="P-loop_NTPase"/>
</dbReference>
<evidence type="ECO:0000256" key="5">
    <source>
        <dbReference type="ARBA" id="ARBA00023134"/>
    </source>
</evidence>
<evidence type="ECO:0000256" key="1">
    <source>
        <dbReference type="ARBA" id="ARBA00007172"/>
    </source>
</evidence>